<dbReference type="Proteomes" id="UP001430953">
    <property type="component" value="Unassembled WGS sequence"/>
</dbReference>
<dbReference type="EMBL" id="JADYXP020000012">
    <property type="protein sequence ID" value="KAL0113176.1"/>
    <property type="molecule type" value="Genomic_DNA"/>
</dbReference>
<proteinExistence type="predicted"/>
<reference evidence="1 2" key="1">
    <citation type="submission" date="2023-03" db="EMBL/GenBank/DDBJ databases">
        <title>High recombination rates correlate with genetic variation in Cardiocondyla obscurior ants.</title>
        <authorList>
            <person name="Errbii M."/>
        </authorList>
    </citation>
    <scope>NUCLEOTIDE SEQUENCE [LARGE SCALE GENOMIC DNA]</scope>
    <source>
        <strain evidence="1">Alpha-2009</strain>
        <tissue evidence="1">Whole body</tissue>
    </source>
</reference>
<protein>
    <submittedName>
        <fullName evidence="1">Uncharacterized protein</fullName>
    </submittedName>
</protein>
<organism evidence="1 2">
    <name type="scientific">Cardiocondyla obscurior</name>
    <dbReference type="NCBI Taxonomy" id="286306"/>
    <lineage>
        <taxon>Eukaryota</taxon>
        <taxon>Metazoa</taxon>
        <taxon>Ecdysozoa</taxon>
        <taxon>Arthropoda</taxon>
        <taxon>Hexapoda</taxon>
        <taxon>Insecta</taxon>
        <taxon>Pterygota</taxon>
        <taxon>Neoptera</taxon>
        <taxon>Endopterygota</taxon>
        <taxon>Hymenoptera</taxon>
        <taxon>Apocrita</taxon>
        <taxon>Aculeata</taxon>
        <taxon>Formicoidea</taxon>
        <taxon>Formicidae</taxon>
        <taxon>Myrmicinae</taxon>
        <taxon>Cardiocondyla</taxon>
    </lineage>
</organism>
<dbReference type="AlphaFoldDB" id="A0AAW2FFM0"/>
<keyword evidence="2" id="KW-1185">Reference proteome</keyword>
<sequence>MGRDRYRNGWNASSKLARKFESICNEERKRNERRDKKRRIYYSPEGQAFLRIQENAVTKGFTSIQSKLTLTKFKMIAGQYIKRGNKVEGREQTAKRICAAFDVEY</sequence>
<accession>A0AAW2FFM0</accession>
<name>A0AAW2FFM0_9HYME</name>
<evidence type="ECO:0000313" key="2">
    <source>
        <dbReference type="Proteomes" id="UP001430953"/>
    </source>
</evidence>
<evidence type="ECO:0000313" key="1">
    <source>
        <dbReference type="EMBL" id="KAL0113176.1"/>
    </source>
</evidence>
<comment type="caution">
    <text evidence="1">The sequence shown here is derived from an EMBL/GenBank/DDBJ whole genome shotgun (WGS) entry which is preliminary data.</text>
</comment>
<gene>
    <name evidence="1" type="ORF">PUN28_012395</name>
</gene>